<dbReference type="Pfam" id="PF03466">
    <property type="entry name" value="LysR_substrate"/>
    <property type="match status" value="1"/>
</dbReference>
<keyword evidence="3" id="KW-0238">DNA-binding</keyword>
<dbReference type="Pfam" id="PF00126">
    <property type="entry name" value="HTH_1"/>
    <property type="match status" value="1"/>
</dbReference>
<keyword evidence="2" id="KW-0805">Transcription regulation</keyword>
<protein>
    <submittedName>
        <fullName evidence="6">LysR family transcriptional regulator</fullName>
    </submittedName>
</protein>
<dbReference type="InterPro" id="IPR000847">
    <property type="entry name" value="LysR_HTH_N"/>
</dbReference>
<dbReference type="RefSeq" id="WP_399592397.1">
    <property type="nucleotide sequence ID" value="NZ_JBITPR010000036.1"/>
</dbReference>
<evidence type="ECO:0000256" key="4">
    <source>
        <dbReference type="ARBA" id="ARBA00023163"/>
    </source>
</evidence>
<feature type="domain" description="HTH lysR-type" evidence="5">
    <location>
        <begin position="3"/>
        <end position="60"/>
    </location>
</feature>
<reference evidence="6 7" key="1">
    <citation type="submission" date="2024-07" db="EMBL/GenBank/DDBJ databases">
        <title>Whole genome sequencing of Prodigiosin pigment-producing Streptomyces salinarius isolated from rhizosphere soil of Arachis hypogaea.</title>
        <authorList>
            <person name="Vidhya A."/>
            <person name="Ramya S."/>
        </authorList>
    </citation>
    <scope>NUCLEOTIDE SEQUENCE [LARGE SCALE GENOMIC DNA]</scope>
    <source>
        <strain evidence="6 7">VRMG2420</strain>
    </source>
</reference>
<dbReference type="Gene3D" id="3.40.190.10">
    <property type="entry name" value="Periplasmic binding protein-like II"/>
    <property type="match status" value="2"/>
</dbReference>
<evidence type="ECO:0000256" key="3">
    <source>
        <dbReference type="ARBA" id="ARBA00023125"/>
    </source>
</evidence>
<evidence type="ECO:0000313" key="6">
    <source>
        <dbReference type="EMBL" id="MFI7871488.1"/>
    </source>
</evidence>
<evidence type="ECO:0000256" key="1">
    <source>
        <dbReference type="ARBA" id="ARBA00009437"/>
    </source>
</evidence>
<dbReference type="InterPro" id="IPR005119">
    <property type="entry name" value="LysR_subst-bd"/>
</dbReference>
<dbReference type="InterPro" id="IPR036390">
    <property type="entry name" value="WH_DNA-bd_sf"/>
</dbReference>
<dbReference type="Proteomes" id="UP001614264">
    <property type="component" value="Unassembled WGS sequence"/>
</dbReference>
<sequence length="293" mass="32279">MDVDTRLLRYFAAVAEEGTLTGAARKLFVSQPALSKQVRHLEDDLGVRLFVRSRAGMTLTEAGRELASRVPALLDDWDEAVRAAGRAARVLRLGFLDAGAVEAVPEIVAEFRHARPEWRVELRQFDWSEPSAGLARGEVDAAVVRLPFPGQERFAVVELFVEERGVLLPARHPLANSGTVEFRELWEEPFAAAGPETGAWREHWLAVDERDGHPVRVGAVTRRPDEWLGAVAGGCVALAPASVARFYTHPGVVFRPVHGVSPSRVGLARPRGRTHVAALDDFLEDVVRRLGRE</sequence>
<comment type="caution">
    <text evidence="6">The sequence shown here is derived from an EMBL/GenBank/DDBJ whole genome shotgun (WGS) entry which is preliminary data.</text>
</comment>
<accession>A0ABW8B920</accession>
<evidence type="ECO:0000256" key="2">
    <source>
        <dbReference type="ARBA" id="ARBA00023015"/>
    </source>
</evidence>
<organism evidence="6 7">
    <name type="scientific">Streptomyces salinarius</name>
    <dbReference type="NCBI Taxonomy" id="2762598"/>
    <lineage>
        <taxon>Bacteria</taxon>
        <taxon>Bacillati</taxon>
        <taxon>Actinomycetota</taxon>
        <taxon>Actinomycetes</taxon>
        <taxon>Kitasatosporales</taxon>
        <taxon>Streptomycetaceae</taxon>
        <taxon>Streptomyces</taxon>
    </lineage>
</organism>
<dbReference type="PANTHER" id="PTHR30346:SF0">
    <property type="entry name" value="HCA OPERON TRANSCRIPTIONAL ACTIVATOR HCAR"/>
    <property type="match status" value="1"/>
</dbReference>
<dbReference type="Gene3D" id="1.10.10.10">
    <property type="entry name" value="Winged helix-like DNA-binding domain superfamily/Winged helix DNA-binding domain"/>
    <property type="match status" value="1"/>
</dbReference>
<dbReference type="PRINTS" id="PR00039">
    <property type="entry name" value="HTHLYSR"/>
</dbReference>
<dbReference type="SUPFAM" id="SSF53850">
    <property type="entry name" value="Periplasmic binding protein-like II"/>
    <property type="match status" value="1"/>
</dbReference>
<keyword evidence="7" id="KW-1185">Reference proteome</keyword>
<dbReference type="SUPFAM" id="SSF46785">
    <property type="entry name" value="Winged helix' DNA-binding domain"/>
    <property type="match status" value="1"/>
</dbReference>
<evidence type="ECO:0000313" key="7">
    <source>
        <dbReference type="Proteomes" id="UP001614264"/>
    </source>
</evidence>
<dbReference type="InterPro" id="IPR036388">
    <property type="entry name" value="WH-like_DNA-bd_sf"/>
</dbReference>
<dbReference type="CDD" id="cd08414">
    <property type="entry name" value="PBP2_LTTR_aromatics_like"/>
    <property type="match status" value="1"/>
</dbReference>
<dbReference type="EMBL" id="JBITPR010000036">
    <property type="protein sequence ID" value="MFI7871488.1"/>
    <property type="molecule type" value="Genomic_DNA"/>
</dbReference>
<keyword evidence="4" id="KW-0804">Transcription</keyword>
<evidence type="ECO:0000259" key="5">
    <source>
        <dbReference type="PROSITE" id="PS50931"/>
    </source>
</evidence>
<proteinExistence type="inferred from homology"/>
<gene>
    <name evidence="6" type="ORF">AB4829_12940</name>
</gene>
<dbReference type="PROSITE" id="PS50931">
    <property type="entry name" value="HTH_LYSR"/>
    <property type="match status" value="1"/>
</dbReference>
<comment type="similarity">
    <text evidence="1">Belongs to the LysR transcriptional regulatory family.</text>
</comment>
<dbReference type="PANTHER" id="PTHR30346">
    <property type="entry name" value="TRANSCRIPTIONAL DUAL REGULATOR HCAR-RELATED"/>
    <property type="match status" value="1"/>
</dbReference>
<name>A0ABW8B920_9ACTN</name>